<dbReference type="EMBL" id="LAZR01011758">
    <property type="protein sequence ID" value="KKM60007.1"/>
    <property type="molecule type" value="Genomic_DNA"/>
</dbReference>
<reference evidence="1" key="1">
    <citation type="journal article" date="2015" name="Nature">
        <title>Complex archaea that bridge the gap between prokaryotes and eukaryotes.</title>
        <authorList>
            <person name="Spang A."/>
            <person name="Saw J.H."/>
            <person name="Jorgensen S.L."/>
            <person name="Zaremba-Niedzwiedzka K."/>
            <person name="Martijn J."/>
            <person name="Lind A.E."/>
            <person name="van Eijk R."/>
            <person name="Schleper C."/>
            <person name="Guy L."/>
            <person name="Ettema T.J."/>
        </authorList>
    </citation>
    <scope>NUCLEOTIDE SEQUENCE</scope>
</reference>
<name>A0A0F9LSF4_9ZZZZ</name>
<dbReference type="Pfam" id="PF06319">
    <property type="entry name" value="MmcB-like"/>
    <property type="match status" value="1"/>
</dbReference>
<dbReference type="AlphaFoldDB" id="A0A0F9LSF4"/>
<proteinExistence type="predicted"/>
<sequence>MTHSELVERGAKWLAKNSNPCYRSPVVLTEFRSYAKEIPDVIGMNHNHSTVIECKTSLSDFKADLRKSHRNHPESLGNWRFYLCPDGVIPASLVPGDWGLLYCNPHRISIRKTPYIHYEPEIRKEEYHLLYSIARRVVIRGLMEQVLMPLR</sequence>
<comment type="caution">
    <text evidence="1">The sequence shown here is derived from an EMBL/GenBank/DDBJ whole genome shotgun (WGS) entry which is preliminary data.</text>
</comment>
<organism evidence="1">
    <name type="scientific">marine sediment metagenome</name>
    <dbReference type="NCBI Taxonomy" id="412755"/>
    <lineage>
        <taxon>unclassified sequences</taxon>
        <taxon>metagenomes</taxon>
        <taxon>ecological metagenomes</taxon>
    </lineage>
</organism>
<gene>
    <name evidence="1" type="ORF">LCGC14_1546150</name>
</gene>
<accession>A0A0F9LSF4</accession>
<protein>
    <submittedName>
        <fullName evidence="1">Uncharacterized protein</fullName>
    </submittedName>
</protein>
<evidence type="ECO:0000313" key="1">
    <source>
        <dbReference type="EMBL" id="KKM60007.1"/>
    </source>
</evidence>
<dbReference type="InterPro" id="IPR009394">
    <property type="entry name" value="MmcB-like"/>
</dbReference>